<dbReference type="AlphaFoldDB" id="A0A813TNK3"/>
<dbReference type="InterPro" id="IPR011992">
    <property type="entry name" value="EF-hand-dom_pair"/>
</dbReference>
<dbReference type="PANTHER" id="PTHR16213">
    <property type="entry name" value="SELENOPROTEIN N"/>
    <property type="match status" value="1"/>
</dbReference>
<dbReference type="OrthoDB" id="10062435at2759"/>
<evidence type="ECO:0000256" key="1">
    <source>
        <dbReference type="ARBA" id="ARBA00022837"/>
    </source>
</evidence>
<evidence type="ECO:0000259" key="4">
    <source>
        <dbReference type="PROSITE" id="PS50222"/>
    </source>
</evidence>
<gene>
    <name evidence="5" type="ORF">RFH988_LOCUS4492</name>
</gene>
<proteinExistence type="predicted"/>
<keyword evidence="3" id="KW-0472">Membrane</keyword>
<dbReference type="GO" id="GO:0005509">
    <property type="term" value="F:calcium ion binding"/>
    <property type="evidence" value="ECO:0007669"/>
    <property type="project" value="InterPro"/>
</dbReference>
<feature type="compositionally biased region" description="Basic and acidic residues" evidence="2">
    <location>
        <begin position="11"/>
        <end position="23"/>
    </location>
</feature>
<feature type="region of interest" description="Disordered" evidence="2">
    <location>
        <begin position="1"/>
        <end position="23"/>
    </location>
</feature>
<evidence type="ECO:0000313" key="6">
    <source>
        <dbReference type="Proteomes" id="UP000663882"/>
    </source>
</evidence>
<dbReference type="InterPro" id="IPR002048">
    <property type="entry name" value="EF_hand_dom"/>
</dbReference>
<dbReference type="GO" id="GO:0055074">
    <property type="term" value="P:calcium ion homeostasis"/>
    <property type="evidence" value="ECO:0007669"/>
    <property type="project" value="TreeGrafter"/>
</dbReference>
<dbReference type="GO" id="GO:0005789">
    <property type="term" value="C:endoplasmic reticulum membrane"/>
    <property type="evidence" value="ECO:0007669"/>
    <property type="project" value="TreeGrafter"/>
</dbReference>
<protein>
    <recommendedName>
        <fullName evidence="4">EF-hand domain-containing protein</fullName>
    </recommendedName>
</protein>
<keyword evidence="1" id="KW-0106">Calcium</keyword>
<dbReference type="PROSITE" id="PS00018">
    <property type="entry name" value="EF_HAND_1"/>
    <property type="match status" value="1"/>
</dbReference>
<keyword evidence="3" id="KW-0812">Transmembrane</keyword>
<feature type="transmembrane region" description="Helical" evidence="3">
    <location>
        <begin position="33"/>
        <end position="51"/>
    </location>
</feature>
<keyword evidence="3" id="KW-1133">Transmembrane helix</keyword>
<accession>A0A813TNK3</accession>
<name>A0A813TNK3_9BILA</name>
<dbReference type="Proteomes" id="UP000663882">
    <property type="component" value="Unassembled WGS sequence"/>
</dbReference>
<sequence length="530" mass="62394">MTNNDLRRRRKEDQSSTSVEDKSKHSKKTFRQYIILFGILIILSVILFTIVNQLKIFFIHDETLDDKYYPSEILYLFRKHDRDNDNYLSIDEFEPIASQLGQKKVPTDYIQPILNTDQLITINAFFEPLNFSTITKDFRHTYFTNLDELQSLKLWKQPYVSRLNFAARHFKSFLPKQRIEIGKPYWIIEGNKQQFAEHLPSNRYYPPDVSHEHIIFHRLLSMFHPRPFIFTRFPAQGTVAVVRARHGSLLDIYFRIHAEFQLNTPPYHPFWYTPGLFQGRLIIRDDASDLTYFQMYVPNDKRLNVDMEWLVERGGSSASLEVDIGYMPRMELRSAAPSINMNETGITPEQLITSMNESLYDSLLKSFNTIDENFKNEKEIYDLLEKKFYPFKEVPYYEYRQAFKKAEETNKLVHTVVLWVLESSAVLNLLRENYISTWALVVDLKAIMTNQSNDAIKDSQRAKHALDNYAFPVESMIQQIDGTVISKINANDLLETYSKAEQFLNVVSNGMDITVQRYVHFLEQALDRQK</sequence>
<evidence type="ECO:0000256" key="3">
    <source>
        <dbReference type="SAM" id="Phobius"/>
    </source>
</evidence>
<reference evidence="5" key="1">
    <citation type="submission" date="2021-02" db="EMBL/GenBank/DDBJ databases">
        <authorList>
            <person name="Nowell W R."/>
        </authorList>
    </citation>
    <scope>NUCLEOTIDE SEQUENCE</scope>
</reference>
<dbReference type="PROSITE" id="PS50222">
    <property type="entry name" value="EF_HAND_2"/>
    <property type="match status" value="1"/>
</dbReference>
<dbReference type="EMBL" id="CAJNOO010000117">
    <property type="protein sequence ID" value="CAF0812239.1"/>
    <property type="molecule type" value="Genomic_DNA"/>
</dbReference>
<dbReference type="InterPro" id="IPR018247">
    <property type="entry name" value="EF_Hand_1_Ca_BS"/>
</dbReference>
<dbReference type="PANTHER" id="PTHR16213:SF78">
    <property type="entry name" value="SELENOPROTEIN N"/>
    <property type="match status" value="1"/>
</dbReference>
<evidence type="ECO:0000256" key="2">
    <source>
        <dbReference type="SAM" id="MobiDB-lite"/>
    </source>
</evidence>
<dbReference type="SUPFAM" id="SSF47473">
    <property type="entry name" value="EF-hand"/>
    <property type="match status" value="1"/>
</dbReference>
<comment type="caution">
    <text evidence="5">The sequence shown here is derived from an EMBL/GenBank/DDBJ whole genome shotgun (WGS) entry which is preliminary data.</text>
</comment>
<evidence type="ECO:0000313" key="5">
    <source>
        <dbReference type="EMBL" id="CAF0812239.1"/>
    </source>
</evidence>
<organism evidence="5 6">
    <name type="scientific">Rotaria sordida</name>
    <dbReference type="NCBI Taxonomy" id="392033"/>
    <lineage>
        <taxon>Eukaryota</taxon>
        <taxon>Metazoa</taxon>
        <taxon>Spiralia</taxon>
        <taxon>Gnathifera</taxon>
        <taxon>Rotifera</taxon>
        <taxon>Eurotatoria</taxon>
        <taxon>Bdelloidea</taxon>
        <taxon>Philodinida</taxon>
        <taxon>Philodinidae</taxon>
        <taxon>Rotaria</taxon>
    </lineage>
</organism>
<feature type="domain" description="EF-hand" evidence="4">
    <location>
        <begin position="68"/>
        <end position="103"/>
    </location>
</feature>